<dbReference type="Proteomes" id="UP001314170">
    <property type="component" value="Unassembled WGS sequence"/>
</dbReference>
<dbReference type="GO" id="GO:0006511">
    <property type="term" value="P:ubiquitin-dependent protein catabolic process"/>
    <property type="evidence" value="ECO:0007669"/>
    <property type="project" value="InterPro"/>
</dbReference>
<dbReference type="Pfam" id="PF03152">
    <property type="entry name" value="UFD1_N1"/>
    <property type="match status" value="1"/>
</dbReference>
<dbReference type="InterPro" id="IPR004854">
    <property type="entry name" value="Ufd1-like"/>
</dbReference>
<dbReference type="GO" id="GO:0036503">
    <property type="term" value="P:ERAD pathway"/>
    <property type="evidence" value="ECO:0007669"/>
    <property type="project" value="TreeGrafter"/>
</dbReference>
<keyword evidence="7" id="KW-1185">Reference proteome</keyword>
<comment type="similarity">
    <text evidence="1">Belongs to the UFD1 family.</text>
</comment>
<evidence type="ECO:0000259" key="5">
    <source>
        <dbReference type="Pfam" id="PF24842"/>
    </source>
</evidence>
<dbReference type="InterPro" id="IPR055417">
    <property type="entry name" value="UFD1_N1"/>
</dbReference>
<dbReference type="PANTHER" id="PTHR12555">
    <property type="entry name" value="UBIQUITIN FUSION DEGRADATON PROTEIN 1"/>
    <property type="match status" value="1"/>
</dbReference>
<dbReference type="AlphaFoldDB" id="A0AAV1QZD5"/>
<dbReference type="Gene3D" id="2.40.40.50">
    <property type="entry name" value="Ubiquitin fusion degradation protein UFD1, N-terminal domain"/>
    <property type="match status" value="1"/>
</dbReference>
<feature type="region of interest" description="Disordered" evidence="3">
    <location>
        <begin position="214"/>
        <end position="233"/>
    </location>
</feature>
<evidence type="ECO:0008006" key="8">
    <source>
        <dbReference type="Google" id="ProtNLM"/>
    </source>
</evidence>
<evidence type="ECO:0000256" key="3">
    <source>
        <dbReference type="SAM" id="MobiDB-lite"/>
    </source>
</evidence>
<comment type="caution">
    <text evidence="6">The sequence shown here is derived from an EMBL/GenBank/DDBJ whole genome shotgun (WGS) entry which is preliminary data.</text>
</comment>
<keyword evidence="2" id="KW-0833">Ubl conjugation pathway</keyword>
<accession>A0AAV1QZD5</accession>
<feature type="domain" description="Ubiquitin fusion degradation protein UFD1 N-terminal subdomain 2" evidence="5">
    <location>
        <begin position="73"/>
        <end position="148"/>
    </location>
</feature>
<protein>
    <recommendedName>
        <fullName evidence="8">Ubiquitin fusion degradaton protein</fullName>
    </recommendedName>
</protein>
<dbReference type="Pfam" id="PF24842">
    <property type="entry name" value="UFD1_N2"/>
    <property type="match status" value="1"/>
</dbReference>
<dbReference type="GO" id="GO:0034098">
    <property type="term" value="C:VCP-NPL4-UFD1 AAA ATPase complex"/>
    <property type="evidence" value="ECO:0007669"/>
    <property type="project" value="TreeGrafter"/>
</dbReference>
<proteinExistence type="inferred from homology"/>
<dbReference type="InterPro" id="IPR055418">
    <property type="entry name" value="UFD1_N2"/>
</dbReference>
<name>A0AAV1QZD5_9ROSI</name>
<feature type="domain" description="Ubiquitin fusion degradation protein UFD1 N-terminal subdomain 1" evidence="4">
    <location>
        <begin position="1"/>
        <end position="70"/>
    </location>
</feature>
<evidence type="ECO:0000259" key="4">
    <source>
        <dbReference type="Pfam" id="PF03152"/>
    </source>
</evidence>
<sequence length="247" mass="28257">MPPSALHLLAMLEISYPMLFELHNTLTGHVSHCGVLEFTAEEGFICLPQWMMENLKLAAEGSVVLVKSVYLVKGTYIKLQPHTARFLELSSPKSVLENTLRNFTCLNVGDTIMIMHNNTKYYIDVVEAKPSSGISIVETDCEVDFAPPLDYQERELERMVKRMRIADDKEQSIPQHPTKLKEEQEQPVMQEFTPIHSKHGKLVFDSNVVEPRDASRKLLKEDGKKETLTKEEERFKSFTGRSFKLSD</sequence>
<dbReference type="EMBL" id="CAWUPB010000850">
    <property type="protein sequence ID" value="CAK7325964.1"/>
    <property type="molecule type" value="Genomic_DNA"/>
</dbReference>
<gene>
    <name evidence="6" type="ORF">DCAF_LOCUS3658</name>
</gene>
<dbReference type="Gene3D" id="3.10.330.10">
    <property type="match status" value="1"/>
</dbReference>
<evidence type="ECO:0000256" key="2">
    <source>
        <dbReference type="ARBA" id="ARBA00022786"/>
    </source>
</evidence>
<reference evidence="6 7" key="1">
    <citation type="submission" date="2024-01" db="EMBL/GenBank/DDBJ databases">
        <authorList>
            <person name="Waweru B."/>
        </authorList>
    </citation>
    <scope>NUCLEOTIDE SEQUENCE [LARGE SCALE GENOMIC DNA]</scope>
</reference>
<dbReference type="PANTHER" id="PTHR12555:SF13">
    <property type="entry name" value="UBIQUITIN RECOGNITION FACTOR IN ER-ASSOCIATED DEGRADATION PROTEIN 1"/>
    <property type="match status" value="1"/>
</dbReference>
<evidence type="ECO:0000313" key="6">
    <source>
        <dbReference type="EMBL" id="CAK7325964.1"/>
    </source>
</evidence>
<dbReference type="GO" id="GO:0031593">
    <property type="term" value="F:polyubiquitin modification-dependent protein binding"/>
    <property type="evidence" value="ECO:0007669"/>
    <property type="project" value="TreeGrafter"/>
</dbReference>
<dbReference type="InterPro" id="IPR042299">
    <property type="entry name" value="Ufd1-like_Nn"/>
</dbReference>
<evidence type="ECO:0000313" key="7">
    <source>
        <dbReference type="Proteomes" id="UP001314170"/>
    </source>
</evidence>
<evidence type="ECO:0000256" key="1">
    <source>
        <dbReference type="ARBA" id="ARBA00006043"/>
    </source>
</evidence>
<organism evidence="6 7">
    <name type="scientific">Dovyalis caffra</name>
    <dbReference type="NCBI Taxonomy" id="77055"/>
    <lineage>
        <taxon>Eukaryota</taxon>
        <taxon>Viridiplantae</taxon>
        <taxon>Streptophyta</taxon>
        <taxon>Embryophyta</taxon>
        <taxon>Tracheophyta</taxon>
        <taxon>Spermatophyta</taxon>
        <taxon>Magnoliopsida</taxon>
        <taxon>eudicotyledons</taxon>
        <taxon>Gunneridae</taxon>
        <taxon>Pentapetalae</taxon>
        <taxon>rosids</taxon>
        <taxon>fabids</taxon>
        <taxon>Malpighiales</taxon>
        <taxon>Salicaceae</taxon>
        <taxon>Flacourtieae</taxon>
        <taxon>Dovyalis</taxon>
    </lineage>
</organism>